<gene>
    <name evidence="2" type="ORF">LJD61_13165</name>
</gene>
<dbReference type="Gene3D" id="3.40.50.360">
    <property type="match status" value="1"/>
</dbReference>
<dbReference type="Pfam" id="PF12724">
    <property type="entry name" value="Flavodoxin_5"/>
    <property type="match status" value="1"/>
</dbReference>
<sequence length="141" mass="15351">MNKFRIVYATKTRHSKKLAEAIGKALNIKADNVSDNPALEDVDLLFIVGGIYGGGSLPELLDFVKNLDGGKIKSAALVTSCVSKKQGQDSIRKLLDEKNIKVMDEILCQGSFLFIKFGHPNSADIQEAVDSAIRLSKKVSE</sequence>
<evidence type="ECO:0000259" key="1">
    <source>
        <dbReference type="Pfam" id="PF12724"/>
    </source>
</evidence>
<feature type="domain" description="Flavodoxin" evidence="1">
    <location>
        <begin position="6"/>
        <end position="99"/>
    </location>
</feature>
<dbReference type="InterPro" id="IPR026816">
    <property type="entry name" value="Flavodoxin_dom"/>
</dbReference>
<dbReference type="SUPFAM" id="SSF52218">
    <property type="entry name" value="Flavoproteins"/>
    <property type="match status" value="1"/>
</dbReference>
<comment type="caution">
    <text evidence="2">The sequence shown here is derived from an EMBL/GenBank/DDBJ whole genome shotgun (WGS) entry which is preliminary data.</text>
</comment>
<evidence type="ECO:0000313" key="2">
    <source>
        <dbReference type="EMBL" id="MCQ1530494.1"/>
    </source>
</evidence>
<dbReference type="RefSeq" id="WP_255228019.1">
    <property type="nucleotide sequence ID" value="NZ_JAJEKE010000012.1"/>
</dbReference>
<dbReference type="EMBL" id="JAJEKE010000012">
    <property type="protein sequence ID" value="MCQ1530494.1"/>
    <property type="molecule type" value="Genomic_DNA"/>
</dbReference>
<dbReference type="InterPro" id="IPR029039">
    <property type="entry name" value="Flavoprotein-like_sf"/>
</dbReference>
<keyword evidence="3" id="KW-1185">Reference proteome</keyword>
<reference evidence="2 3" key="1">
    <citation type="submission" date="2021-10" db="EMBL/GenBank/DDBJ databases">
        <title>Lutispora strain m25 sp. nov., a thermophilic, non-spore-forming bacterium isolated from a lab-scale methanogenic bioreactor digesting anaerobic sludge.</title>
        <authorList>
            <person name="El Houari A."/>
            <person name="Mcdonald J."/>
        </authorList>
    </citation>
    <scope>NUCLEOTIDE SEQUENCE [LARGE SCALE GENOMIC DNA]</scope>
    <source>
        <strain evidence="3">m25</strain>
    </source>
</reference>
<evidence type="ECO:0000313" key="3">
    <source>
        <dbReference type="Proteomes" id="UP001651880"/>
    </source>
</evidence>
<proteinExistence type="predicted"/>
<protein>
    <recommendedName>
        <fullName evidence="1">Flavodoxin domain-containing protein</fullName>
    </recommendedName>
</protein>
<dbReference type="Proteomes" id="UP001651880">
    <property type="component" value="Unassembled WGS sequence"/>
</dbReference>
<accession>A0ABT1NIU0</accession>
<organism evidence="2 3">
    <name type="scientific">Lutispora saccharofermentans</name>
    <dbReference type="NCBI Taxonomy" id="3024236"/>
    <lineage>
        <taxon>Bacteria</taxon>
        <taxon>Bacillati</taxon>
        <taxon>Bacillota</taxon>
        <taxon>Clostridia</taxon>
        <taxon>Lutisporales</taxon>
        <taxon>Lutisporaceae</taxon>
        <taxon>Lutispora</taxon>
    </lineage>
</organism>
<name>A0ABT1NIU0_9FIRM</name>